<dbReference type="PANTHER" id="PTHR46461:SF1">
    <property type="entry name" value="KELCH DOMAIN-CONTAINING PROTEIN 3"/>
    <property type="match status" value="1"/>
</dbReference>
<keyword evidence="1" id="KW-0880">Kelch repeat</keyword>
<dbReference type="SMART" id="SM00612">
    <property type="entry name" value="Kelch"/>
    <property type="match status" value="2"/>
</dbReference>
<dbReference type="InterPro" id="IPR006652">
    <property type="entry name" value="Kelch_1"/>
</dbReference>
<dbReference type="Gene3D" id="2.120.10.80">
    <property type="entry name" value="Kelch-type beta propeller"/>
    <property type="match status" value="2"/>
</dbReference>
<evidence type="ECO:0000313" key="3">
    <source>
        <dbReference type="Proteomes" id="UP001321473"/>
    </source>
</evidence>
<dbReference type="PANTHER" id="PTHR46461">
    <property type="entry name" value="KELCH DOMAIN-CONTAINING PROTEIN 3"/>
    <property type="match status" value="1"/>
</dbReference>
<reference evidence="2 3" key="1">
    <citation type="journal article" date="2023" name="Arcadia Sci">
        <title>De novo assembly of a long-read Amblyomma americanum tick genome.</title>
        <authorList>
            <person name="Chou S."/>
            <person name="Poskanzer K.E."/>
            <person name="Rollins M."/>
            <person name="Thuy-Boun P.S."/>
        </authorList>
    </citation>
    <scope>NUCLEOTIDE SEQUENCE [LARGE SCALE GENOMIC DNA]</scope>
    <source>
        <strain evidence="2">F_SG_1</strain>
        <tissue evidence="2">Salivary glands</tissue>
    </source>
</reference>
<keyword evidence="3" id="KW-1185">Reference proteome</keyword>
<dbReference type="Pfam" id="PF24681">
    <property type="entry name" value="Kelch_KLHDC2_KLHL20_DRC7"/>
    <property type="match status" value="1"/>
</dbReference>
<evidence type="ECO:0000256" key="1">
    <source>
        <dbReference type="ARBA" id="ARBA00022441"/>
    </source>
</evidence>
<dbReference type="InterPro" id="IPR015915">
    <property type="entry name" value="Kelch-typ_b-propeller"/>
</dbReference>
<evidence type="ECO:0008006" key="4">
    <source>
        <dbReference type="Google" id="ProtNLM"/>
    </source>
</evidence>
<dbReference type="EMBL" id="JARKHS020017518">
    <property type="protein sequence ID" value="KAK8772939.1"/>
    <property type="molecule type" value="Genomic_DNA"/>
</dbReference>
<comment type="caution">
    <text evidence="2">The sequence shown here is derived from an EMBL/GenBank/DDBJ whole genome shotgun (WGS) entry which is preliminary data.</text>
</comment>
<accession>A0AAQ4EDU7</accession>
<sequence length="360" mass="41322">MWTVRLKRVPERVNQLAVSINGKIYSFYSYDSGLNVSNREPINVYVFNPVSYHWDLLQTQYYLPNGTRSDIVCHAVVAYEDCAYIWATRGNPELRNILYRFDTKTMTWSRPNVSGQRPEVRCGYTACLVGHRVYIFGGLPPYTTPLPSIDFLDLKTLQWHRVPTSGDIPRRRIFHSASAIGSRMYIWGGHSADLFQVYDRTLFFLDTATLTWVRPRVNGPPPAAREDHAAFVYKGELYIFGGMDYDLLRYFGDLHKYNPENSCWSQVRPRRSGPSSRRYLGCCVLDERVFFFSGVGLASHAGNRQGMQDEEQELSDMHVLDFAPTLKTLCLLALIETRLNVDRLPPAIRREVVAITTHSS</sequence>
<dbReference type="GO" id="GO:0005737">
    <property type="term" value="C:cytoplasm"/>
    <property type="evidence" value="ECO:0007669"/>
    <property type="project" value="TreeGrafter"/>
</dbReference>
<dbReference type="InterPro" id="IPR052637">
    <property type="entry name" value="KLHDC3-like"/>
</dbReference>
<name>A0AAQ4EDU7_AMBAM</name>
<dbReference type="AlphaFoldDB" id="A0AAQ4EDU7"/>
<dbReference type="SUPFAM" id="SSF117281">
    <property type="entry name" value="Kelch motif"/>
    <property type="match status" value="1"/>
</dbReference>
<evidence type="ECO:0000313" key="2">
    <source>
        <dbReference type="EMBL" id="KAK8772939.1"/>
    </source>
</evidence>
<proteinExistence type="predicted"/>
<dbReference type="GO" id="GO:0003682">
    <property type="term" value="F:chromatin binding"/>
    <property type="evidence" value="ECO:0007669"/>
    <property type="project" value="InterPro"/>
</dbReference>
<gene>
    <name evidence="2" type="ORF">V5799_012530</name>
</gene>
<protein>
    <recommendedName>
        <fullName evidence="4">Kelch domain-containing protein 3</fullName>
    </recommendedName>
</protein>
<organism evidence="2 3">
    <name type="scientific">Amblyomma americanum</name>
    <name type="common">Lone star tick</name>
    <dbReference type="NCBI Taxonomy" id="6943"/>
    <lineage>
        <taxon>Eukaryota</taxon>
        <taxon>Metazoa</taxon>
        <taxon>Ecdysozoa</taxon>
        <taxon>Arthropoda</taxon>
        <taxon>Chelicerata</taxon>
        <taxon>Arachnida</taxon>
        <taxon>Acari</taxon>
        <taxon>Parasitiformes</taxon>
        <taxon>Ixodida</taxon>
        <taxon>Ixodoidea</taxon>
        <taxon>Ixodidae</taxon>
        <taxon>Amblyomminae</taxon>
        <taxon>Amblyomma</taxon>
    </lineage>
</organism>
<dbReference type="Proteomes" id="UP001321473">
    <property type="component" value="Unassembled WGS sequence"/>
</dbReference>